<dbReference type="AlphaFoldDB" id="A0A1V9YRU6"/>
<evidence type="ECO:0000313" key="1">
    <source>
        <dbReference type="EMBL" id="OQR88371.1"/>
    </source>
</evidence>
<dbReference type="EMBL" id="JNBS01003287">
    <property type="protein sequence ID" value="OQR88371.1"/>
    <property type="molecule type" value="Genomic_DNA"/>
</dbReference>
<proteinExistence type="predicted"/>
<keyword evidence="2" id="KW-1185">Reference proteome</keyword>
<gene>
    <name evidence="1" type="ORF">THRCLA_10368</name>
</gene>
<sequence>MCKIISVMVLCVIGDYTPLTAFIQAFADALVDIGRLKSTVTISKGCVIHWRYSEDEIFNDINTPGSNIITKSLQCSNTAAYLEISETLLEFATSSARISIKSIYVGGLIYDQNVNQLNAKRICQDTDFSSLRLHSLQLQNYFVQEGRLQNLMQCATEDSVLT</sequence>
<protein>
    <submittedName>
        <fullName evidence="1">Uncharacterized protein</fullName>
    </submittedName>
</protein>
<accession>A0A1V9YRU6</accession>
<name>A0A1V9YRU6_9STRA</name>
<comment type="caution">
    <text evidence="1">The sequence shown here is derived from an EMBL/GenBank/DDBJ whole genome shotgun (WGS) entry which is preliminary data.</text>
</comment>
<reference evidence="1 2" key="1">
    <citation type="journal article" date="2014" name="Genome Biol. Evol.">
        <title>The secreted proteins of Achlya hypogyna and Thraustotheca clavata identify the ancestral oomycete secretome and reveal gene acquisitions by horizontal gene transfer.</title>
        <authorList>
            <person name="Misner I."/>
            <person name="Blouin N."/>
            <person name="Leonard G."/>
            <person name="Richards T.A."/>
            <person name="Lane C.E."/>
        </authorList>
    </citation>
    <scope>NUCLEOTIDE SEQUENCE [LARGE SCALE GENOMIC DNA]</scope>
    <source>
        <strain evidence="1 2">ATCC 34112</strain>
    </source>
</reference>
<evidence type="ECO:0000313" key="2">
    <source>
        <dbReference type="Proteomes" id="UP000243217"/>
    </source>
</evidence>
<organism evidence="1 2">
    <name type="scientific">Thraustotheca clavata</name>
    <dbReference type="NCBI Taxonomy" id="74557"/>
    <lineage>
        <taxon>Eukaryota</taxon>
        <taxon>Sar</taxon>
        <taxon>Stramenopiles</taxon>
        <taxon>Oomycota</taxon>
        <taxon>Saprolegniomycetes</taxon>
        <taxon>Saprolegniales</taxon>
        <taxon>Achlyaceae</taxon>
        <taxon>Thraustotheca</taxon>
    </lineage>
</organism>
<dbReference type="Proteomes" id="UP000243217">
    <property type="component" value="Unassembled WGS sequence"/>
</dbReference>